<dbReference type="Proteomes" id="UP000276133">
    <property type="component" value="Unassembled WGS sequence"/>
</dbReference>
<dbReference type="Gene3D" id="3.40.50.150">
    <property type="entry name" value="Vaccinia Virus protein VP39"/>
    <property type="match status" value="1"/>
</dbReference>
<evidence type="ECO:0000313" key="2">
    <source>
        <dbReference type="Proteomes" id="UP000276133"/>
    </source>
</evidence>
<accession>A0A3M7RTY9</accession>
<dbReference type="SUPFAM" id="SSF53335">
    <property type="entry name" value="S-adenosyl-L-methionine-dependent methyltransferases"/>
    <property type="match status" value="1"/>
</dbReference>
<comment type="caution">
    <text evidence="1">The sequence shown here is derived from an EMBL/GenBank/DDBJ whole genome shotgun (WGS) entry which is preliminary data.</text>
</comment>
<dbReference type="CDD" id="cd02440">
    <property type="entry name" value="AdoMet_MTases"/>
    <property type="match status" value="1"/>
</dbReference>
<name>A0A3M7RTY9_BRAPC</name>
<keyword evidence="2" id="KW-1185">Reference proteome</keyword>
<protein>
    <submittedName>
        <fullName evidence="1">Williams-Beuren syndrome chromosomal region 27-like isoform X2</fullName>
    </submittedName>
</protein>
<proteinExistence type="predicted"/>
<dbReference type="PANTHER" id="PTHR43591">
    <property type="entry name" value="METHYLTRANSFERASE"/>
    <property type="match status" value="1"/>
</dbReference>
<dbReference type="AlphaFoldDB" id="A0A3M7RTY9"/>
<dbReference type="PANTHER" id="PTHR43591:SF101">
    <property type="entry name" value="METHYLTRANSFERASE-LIKE PROTEIN 27"/>
    <property type="match status" value="1"/>
</dbReference>
<dbReference type="Pfam" id="PF13489">
    <property type="entry name" value="Methyltransf_23"/>
    <property type="match status" value="1"/>
</dbReference>
<organism evidence="1 2">
    <name type="scientific">Brachionus plicatilis</name>
    <name type="common">Marine rotifer</name>
    <name type="synonym">Brachionus muelleri</name>
    <dbReference type="NCBI Taxonomy" id="10195"/>
    <lineage>
        <taxon>Eukaryota</taxon>
        <taxon>Metazoa</taxon>
        <taxon>Spiralia</taxon>
        <taxon>Gnathifera</taxon>
        <taxon>Rotifera</taxon>
        <taxon>Eurotatoria</taxon>
        <taxon>Monogononta</taxon>
        <taxon>Pseudotrocha</taxon>
        <taxon>Ploima</taxon>
        <taxon>Brachionidae</taxon>
        <taxon>Brachionus</taxon>
    </lineage>
</organism>
<dbReference type="InterPro" id="IPR029063">
    <property type="entry name" value="SAM-dependent_MTases_sf"/>
</dbReference>
<dbReference type="EMBL" id="REGN01002631">
    <property type="protein sequence ID" value="RNA26952.1"/>
    <property type="molecule type" value="Genomic_DNA"/>
</dbReference>
<sequence length="225" mass="25231">MSSTESNNVKSGQDSKYQRNFGAHIPGIQNQQVVDYYNQWAKNYDGDLDSSVYRGPQVAADLCNIFIPDKNLRIIDIGAGTGFCGYFLKQHGFTQIDAIDPSASMIEIARSKNIYQNLFVEGISGDQKTSIETGTYDVGVLSGAFGEGHIPCEGVREIARLVKPNGYIILVMRKEYLSYVKEYENKLEPLMNGMVDEGVWSKHACFEVENYSFDKTGLIYVFKKN</sequence>
<dbReference type="OrthoDB" id="3647at2759"/>
<reference evidence="1 2" key="1">
    <citation type="journal article" date="2018" name="Sci. Rep.">
        <title>Genomic signatures of local adaptation to the degree of environmental predictability in rotifers.</title>
        <authorList>
            <person name="Franch-Gras L."/>
            <person name="Hahn C."/>
            <person name="Garcia-Roger E.M."/>
            <person name="Carmona M.J."/>
            <person name="Serra M."/>
            <person name="Gomez A."/>
        </authorList>
    </citation>
    <scope>NUCLEOTIDE SEQUENCE [LARGE SCALE GENOMIC DNA]</scope>
    <source>
        <strain evidence="1">HYR1</strain>
    </source>
</reference>
<dbReference type="STRING" id="10195.A0A3M7RTY9"/>
<evidence type="ECO:0000313" key="1">
    <source>
        <dbReference type="EMBL" id="RNA26952.1"/>
    </source>
</evidence>
<gene>
    <name evidence="1" type="ORF">BpHYR1_017100</name>
</gene>